<name>A0A6A6DXZ6_9PEZI</name>
<comment type="similarity">
    <text evidence="1">Belongs to the metallo-dependent hydrolases superfamily.</text>
</comment>
<reference evidence="3" key="1">
    <citation type="journal article" date="2020" name="Stud. Mycol.">
        <title>101 Dothideomycetes genomes: a test case for predicting lifestyles and emergence of pathogens.</title>
        <authorList>
            <person name="Haridas S."/>
            <person name="Albert R."/>
            <person name="Binder M."/>
            <person name="Bloem J."/>
            <person name="Labutti K."/>
            <person name="Salamov A."/>
            <person name="Andreopoulos B."/>
            <person name="Baker S."/>
            <person name="Barry K."/>
            <person name="Bills G."/>
            <person name="Bluhm B."/>
            <person name="Cannon C."/>
            <person name="Castanera R."/>
            <person name="Culley D."/>
            <person name="Daum C."/>
            <person name="Ezra D."/>
            <person name="Gonzalez J."/>
            <person name="Henrissat B."/>
            <person name="Kuo A."/>
            <person name="Liang C."/>
            <person name="Lipzen A."/>
            <person name="Lutzoni F."/>
            <person name="Magnuson J."/>
            <person name="Mondo S."/>
            <person name="Nolan M."/>
            <person name="Ohm R."/>
            <person name="Pangilinan J."/>
            <person name="Park H.-J."/>
            <person name="Ramirez L."/>
            <person name="Alfaro M."/>
            <person name="Sun H."/>
            <person name="Tritt A."/>
            <person name="Yoshinaga Y."/>
            <person name="Zwiers L.-H."/>
            <person name="Turgeon B."/>
            <person name="Goodwin S."/>
            <person name="Spatafora J."/>
            <person name="Crous P."/>
            <person name="Grigoriev I."/>
        </authorList>
    </citation>
    <scope>NUCLEOTIDE SEQUENCE</scope>
    <source>
        <strain evidence="3">CBS 207.26</strain>
    </source>
</reference>
<organism evidence="3 4">
    <name type="scientific">Zopfia rhizophila CBS 207.26</name>
    <dbReference type="NCBI Taxonomy" id="1314779"/>
    <lineage>
        <taxon>Eukaryota</taxon>
        <taxon>Fungi</taxon>
        <taxon>Dikarya</taxon>
        <taxon>Ascomycota</taxon>
        <taxon>Pezizomycotina</taxon>
        <taxon>Dothideomycetes</taxon>
        <taxon>Dothideomycetes incertae sedis</taxon>
        <taxon>Zopfiaceae</taxon>
        <taxon>Zopfia</taxon>
    </lineage>
</organism>
<dbReference type="InterPro" id="IPR052350">
    <property type="entry name" value="Metallo-dep_Lactonases"/>
</dbReference>
<dbReference type="Proteomes" id="UP000800200">
    <property type="component" value="Unassembled WGS sequence"/>
</dbReference>
<dbReference type="PANTHER" id="PTHR43569">
    <property type="entry name" value="AMIDOHYDROLASE"/>
    <property type="match status" value="1"/>
</dbReference>
<evidence type="ECO:0000259" key="2">
    <source>
        <dbReference type="Pfam" id="PF04909"/>
    </source>
</evidence>
<dbReference type="InterPro" id="IPR006680">
    <property type="entry name" value="Amidohydro-rel"/>
</dbReference>
<protein>
    <recommendedName>
        <fullName evidence="2">Amidohydrolase-related domain-containing protein</fullName>
    </recommendedName>
</protein>
<sequence length="386" mass="43643">MPNTTNPSNLLDTHIHLWPGTSVSPTNHGWMTPGHQLAKCHGISDYMSTTQRTSLVQPSGFVYVETDRYLPSPAPSISSQEVEAIKTQNEGVEGKARKKLEQWAHEPLEELKFLRRVVEGTPSEGDGFKVGDGEKMKGCVIWAPFHLPAPLFDLYLSIVEEVAGKKMWERVVGFRYLLQGIKEEAEMRKVVKSPDWLANLLALRKGRGGKGWTFDIGIDAHSGGVWQVEVAADMVEKIRKEEGDGRDGRVKFILNHLCKPDLSHSTPNPRWLSAIQRLAAQPAVYMKFSGAFNEFGTQAPSSTSDVLERLSFYAENVFAIFTPERVMFGSDWPVCNIGGAEGENSWGVWRQVVEAWVEREKQWVWRDWKKWVWWRTGIEAYGIEGL</sequence>
<dbReference type="AlphaFoldDB" id="A0A6A6DXZ6"/>
<dbReference type="Gene3D" id="3.20.20.140">
    <property type="entry name" value="Metal-dependent hydrolases"/>
    <property type="match status" value="1"/>
</dbReference>
<dbReference type="PANTHER" id="PTHR43569:SF2">
    <property type="entry name" value="AMIDOHYDROLASE-RELATED DOMAIN-CONTAINING PROTEIN"/>
    <property type="match status" value="1"/>
</dbReference>
<feature type="domain" description="Amidohydrolase-related" evidence="2">
    <location>
        <begin position="240"/>
        <end position="336"/>
    </location>
</feature>
<proteinExistence type="inferred from homology"/>
<dbReference type="Pfam" id="PF04909">
    <property type="entry name" value="Amidohydro_2"/>
    <property type="match status" value="1"/>
</dbReference>
<evidence type="ECO:0000313" key="3">
    <source>
        <dbReference type="EMBL" id="KAF2182536.1"/>
    </source>
</evidence>
<evidence type="ECO:0000256" key="1">
    <source>
        <dbReference type="ARBA" id="ARBA00038310"/>
    </source>
</evidence>
<accession>A0A6A6DXZ6</accession>
<dbReference type="EMBL" id="ML994647">
    <property type="protein sequence ID" value="KAF2182536.1"/>
    <property type="molecule type" value="Genomic_DNA"/>
</dbReference>
<dbReference type="OrthoDB" id="2135488at2759"/>
<keyword evidence="4" id="KW-1185">Reference proteome</keyword>
<dbReference type="SUPFAM" id="SSF51556">
    <property type="entry name" value="Metallo-dependent hydrolases"/>
    <property type="match status" value="1"/>
</dbReference>
<evidence type="ECO:0000313" key="4">
    <source>
        <dbReference type="Proteomes" id="UP000800200"/>
    </source>
</evidence>
<dbReference type="InterPro" id="IPR032466">
    <property type="entry name" value="Metal_Hydrolase"/>
</dbReference>
<gene>
    <name evidence="3" type="ORF">K469DRAFT_690664</name>
</gene>
<dbReference type="GO" id="GO:0016787">
    <property type="term" value="F:hydrolase activity"/>
    <property type="evidence" value="ECO:0007669"/>
    <property type="project" value="InterPro"/>
</dbReference>